<comment type="similarity">
    <text evidence="2">Belongs to the Mediator complex subunit 28 family.</text>
</comment>
<keyword evidence="5" id="KW-0175">Coiled coil</keyword>
<dbReference type="AlphaFoldDB" id="A0A8C8Z2A1"/>
<comment type="subcellular location">
    <subcellularLocation>
        <location evidence="1">Nucleus</location>
    </subcellularLocation>
</comment>
<organism evidence="11 12">
    <name type="scientific">Prolemur simus</name>
    <name type="common">Greater bamboo lemur</name>
    <name type="synonym">Hapalemur simus</name>
    <dbReference type="NCBI Taxonomy" id="1328070"/>
    <lineage>
        <taxon>Eukaryota</taxon>
        <taxon>Metazoa</taxon>
        <taxon>Chordata</taxon>
        <taxon>Craniata</taxon>
        <taxon>Vertebrata</taxon>
        <taxon>Euteleostomi</taxon>
        <taxon>Mammalia</taxon>
        <taxon>Eutheria</taxon>
        <taxon>Euarchontoglires</taxon>
        <taxon>Primates</taxon>
        <taxon>Strepsirrhini</taxon>
        <taxon>Lemuriformes</taxon>
        <taxon>Lemuridae</taxon>
        <taxon>Prolemur</taxon>
    </lineage>
</organism>
<reference evidence="11" key="1">
    <citation type="submission" date="2025-08" db="UniProtKB">
        <authorList>
            <consortium name="Ensembl"/>
        </authorList>
    </citation>
    <scope>IDENTIFICATION</scope>
</reference>
<evidence type="ECO:0000256" key="7">
    <source>
        <dbReference type="ARBA" id="ARBA00023163"/>
    </source>
</evidence>
<keyword evidence="4" id="KW-0805">Transcription regulation</keyword>
<evidence type="ECO:0000256" key="9">
    <source>
        <dbReference type="ARBA" id="ARBA00031964"/>
    </source>
</evidence>
<proteinExistence type="inferred from homology"/>
<dbReference type="GeneTree" id="ENSGT00390000006192"/>
<keyword evidence="7" id="KW-0804">Transcription</keyword>
<evidence type="ECO:0000256" key="3">
    <source>
        <dbReference type="ARBA" id="ARBA00019683"/>
    </source>
</evidence>
<feature type="region of interest" description="Disordered" evidence="10">
    <location>
        <begin position="1"/>
        <end position="49"/>
    </location>
</feature>
<dbReference type="Pfam" id="PF11594">
    <property type="entry name" value="Med28"/>
    <property type="match status" value="1"/>
</dbReference>
<dbReference type="Ensembl" id="ENSPSMT00000012412.1">
    <property type="protein sequence ID" value="ENSPSMP00000010628.1"/>
    <property type="gene ID" value="ENSPSMG00000007685.1"/>
</dbReference>
<keyword evidence="8" id="KW-0539">Nucleus</keyword>
<sequence length="171" mass="18906">MRPFRTGQLRRAVFSGRPPGPPAPTGTRGPGFASSGSARRPGTFPQSAGTCFASPVSQDYVTGTDQDDIRTGVDQRIQKLLAIARQTERSFLQKRPQLSVQKPEQAIAEAVLELRNKFPRKDARALKHVTRLRPWWQVRGHRLRHKQPATPAGLLAWTELSAHTPAPVSVC</sequence>
<evidence type="ECO:0000256" key="5">
    <source>
        <dbReference type="ARBA" id="ARBA00023054"/>
    </source>
</evidence>
<dbReference type="InterPro" id="IPR021640">
    <property type="entry name" value="Mediator_Med28"/>
</dbReference>
<dbReference type="PANTHER" id="PTHR13512:SF2">
    <property type="entry name" value="MEDIATOR OF RNA POLYMERASE II TRANSCRIPTION SUBUNIT 28"/>
    <property type="match status" value="1"/>
</dbReference>
<evidence type="ECO:0000256" key="4">
    <source>
        <dbReference type="ARBA" id="ARBA00023015"/>
    </source>
</evidence>
<evidence type="ECO:0000256" key="6">
    <source>
        <dbReference type="ARBA" id="ARBA00023159"/>
    </source>
</evidence>
<dbReference type="PANTHER" id="PTHR13512">
    <property type="entry name" value="MEDIATOR COMPLEX SUBUNIT 28"/>
    <property type="match status" value="1"/>
</dbReference>
<evidence type="ECO:0000256" key="8">
    <source>
        <dbReference type="ARBA" id="ARBA00023242"/>
    </source>
</evidence>
<dbReference type="Proteomes" id="UP000694414">
    <property type="component" value="Unplaced"/>
</dbReference>
<evidence type="ECO:0000313" key="11">
    <source>
        <dbReference type="Ensembl" id="ENSPSMP00000010628.1"/>
    </source>
</evidence>
<protein>
    <recommendedName>
        <fullName evidence="3">Mediator of RNA polymerase II transcription subunit 28</fullName>
    </recommendedName>
    <alternativeName>
        <fullName evidence="9">Mediator complex subunit 28</fullName>
    </alternativeName>
</protein>
<evidence type="ECO:0000256" key="1">
    <source>
        <dbReference type="ARBA" id="ARBA00004123"/>
    </source>
</evidence>
<reference evidence="11" key="2">
    <citation type="submission" date="2025-09" db="UniProtKB">
        <authorList>
            <consortium name="Ensembl"/>
        </authorList>
    </citation>
    <scope>IDENTIFICATION</scope>
</reference>
<evidence type="ECO:0000313" key="12">
    <source>
        <dbReference type="Proteomes" id="UP000694414"/>
    </source>
</evidence>
<keyword evidence="6" id="KW-0010">Activator</keyword>
<name>A0A8C8Z2A1_PROSS</name>
<keyword evidence="12" id="KW-1185">Reference proteome</keyword>
<evidence type="ECO:0000256" key="10">
    <source>
        <dbReference type="SAM" id="MobiDB-lite"/>
    </source>
</evidence>
<evidence type="ECO:0000256" key="2">
    <source>
        <dbReference type="ARBA" id="ARBA00005571"/>
    </source>
</evidence>
<dbReference type="GO" id="GO:0016592">
    <property type="term" value="C:mediator complex"/>
    <property type="evidence" value="ECO:0007669"/>
    <property type="project" value="TreeGrafter"/>
</dbReference>
<accession>A0A8C8Z2A1</accession>